<comment type="caution">
    <text evidence="6">The sequence shown here is derived from an EMBL/GenBank/DDBJ whole genome shotgun (WGS) entry which is preliminary data.</text>
</comment>
<dbReference type="OrthoDB" id="9972728at2759"/>
<dbReference type="InterPro" id="IPR047988">
    <property type="entry name" value="Ribosomal_uS7m_fungi"/>
</dbReference>
<evidence type="ECO:0000259" key="5">
    <source>
        <dbReference type="Pfam" id="PF00177"/>
    </source>
</evidence>
<dbReference type="GO" id="GO:0006412">
    <property type="term" value="P:translation"/>
    <property type="evidence" value="ECO:0007669"/>
    <property type="project" value="InterPro"/>
</dbReference>
<dbReference type="GO" id="GO:1990904">
    <property type="term" value="C:ribonucleoprotein complex"/>
    <property type="evidence" value="ECO:0007669"/>
    <property type="project" value="UniProtKB-KW"/>
</dbReference>
<dbReference type="InterPro" id="IPR036823">
    <property type="entry name" value="Ribosomal_uS7_dom_sf"/>
</dbReference>
<evidence type="ECO:0000313" key="6">
    <source>
        <dbReference type="EMBL" id="CCG82469.1"/>
    </source>
</evidence>
<evidence type="ECO:0000313" key="7">
    <source>
        <dbReference type="Proteomes" id="UP000013776"/>
    </source>
</evidence>
<keyword evidence="7" id="KW-1185">Reference proteome</keyword>
<dbReference type="VEuPathDB" id="FungiDB:TAPDE_002480"/>
<dbReference type="SUPFAM" id="SSF47973">
    <property type="entry name" value="Ribosomal protein S7"/>
    <property type="match status" value="1"/>
</dbReference>
<dbReference type="PIRSF" id="PIRSF002122">
    <property type="entry name" value="RPS7p_RPS7a_RPS5e_RPS7o"/>
    <property type="match status" value="1"/>
</dbReference>
<dbReference type="CDD" id="cd14868">
    <property type="entry name" value="uS7_Mitochondria_Fungi"/>
    <property type="match status" value="1"/>
</dbReference>
<dbReference type="AlphaFoldDB" id="R4XGH1"/>
<dbReference type="EMBL" id="CAHR02000086">
    <property type="protein sequence ID" value="CCG82469.1"/>
    <property type="molecule type" value="Genomic_DNA"/>
</dbReference>
<dbReference type="eggNOG" id="KOG3291">
    <property type="taxonomic scope" value="Eukaryota"/>
</dbReference>
<feature type="region of interest" description="Disordered" evidence="4">
    <location>
        <begin position="1"/>
        <end position="94"/>
    </location>
</feature>
<evidence type="ECO:0000256" key="4">
    <source>
        <dbReference type="SAM" id="MobiDB-lite"/>
    </source>
</evidence>
<feature type="domain" description="Small ribosomal subunit protein uS7" evidence="5">
    <location>
        <begin position="105"/>
        <end position="235"/>
    </location>
</feature>
<evidence type="ECO:0000256" key="3">
    <source>
        <dbReference type="ARBA" id="ARBA00023274"/>
    </source>
</evidence>
<sequence>MSSKIDNANSADGVSSAPSDGATMPHVNEEAVAYDNILGGQKSPTESEEGIPIQDVLKKSETGLKNAPKVVREGQDEEAIRQASGDDPTGASTSVKFKYELPGSDSVLTHLVGVIMKDGKKSQAQSRIQGTLELLQRATQQDPLASLKEAIEKVSPLMKMIQRKQGSKNIPVPIPLSEKGRRRRAINWILEASQKRTGEKSFSARFAQELAAVLDGTSSAYQKKDAVHRLALANRANASIKV</sequence>
<evidence type="ECO:0000256" key="2">
    <source>
        <dbReference type="ARBA" id="ARBA00022980"/>
    </source>
</evidence>
<keyword evidence="2 6" id="KW-0689">Ribosomal protein</keyword>
<organism evidence="6 7">
    <name type="scientific">Taphrina deformans (strain PYCC 5710 / ATCC 11124 / CBS 356.35 / IMI 108563 / JCM 9778 / NBRC 8474)</name>
    <name type="common">Peach leaf curl fungus</name>
    <name type="synonym">Lalaria deformans</name>
    <dbReference type="NCBI Taxonomy" id="1097556"/>
    <lineage>
        <taxon>Eukaryota</taxon>
        <taxon>Fungi</taxon>
        <taxon>Dikarya</taxon>
        <taxon>Ascomycota</taxon>
        <taxon>Taphrinomycotina</taxon>
        <taxon>Taphrinomycetes</taxon>
        <taxon>Taphrinales</taxon>
        <taxon>Taphrinaceae</taxon>
        <taxon>Taphrina</taxon>
    </lineage>
</organism>
<dbReference type="Proteomes" id="UP000013776">
    <property type="component" value="Unassembled WGS sequence"/>
</dbReference>
<reference evidence="6 7" key="1">
    <citation type="journal article" date="2013" name="MBio">
        <title>Genome sequencing of the plant pathogen Taphrina deformans, the causal agent of peach leaf curl.</title>
        <authorList>
            <person name="Cisse O.H."/>
            <person name="Almeida J.M.G.C.F."/>
            <person name="Fonseca A."/>
            <person name="Kumar A.A."/>
            <person name="Salojaervi J."/>
            <person name="Overmyer K."/>
            <person name="Hauser P.M."/>
            <person name="Pagni M."/>
        </authorList>
    </citation>
    <scope>NUCLEOTIDE SEQUENCE [LARGE SCALE GENOMIC DNA]</scope>
    <source>
        <strain evidence="7">PYCC 5710 / ATCC 11124 / CBS 356.35 / IMI 108563 / JCM 9778 / NBRC 8474</strain>
    </source>
</reference>
<dbReference type="InterPro" id="IPR023798">
    <property type="entry name" value="Ribosomal_uS7_dom"/>
</dbReference>
<dbReference type="STRING" id="1097556.R4XGH1"/>
<dbReference type="Pfam" id="PF00177">
    <property type="entry name" value="Ribosomal_S7"/>
    <property type="match status" value="1"/>
</dbReference>
<evidence type="ECO:0000256" key="1">
    <source>
        <dbReference type="ARBA" id="ARBA00007151"/>
    </source>
</evidence>
<keyword evidence="3" id="KW-0687">Ribonucleoprotein</keyword>
<feature type="compositionally biased region" description="Basic and acidic residues" evidence="4">
    <location>
        <begin position="70"/>
        <end position="80"/>
    </location>
</feature>
<gene>
    <name evidence="6" type="ORF">TAPDE_002480</name>
</gene>
<accession>R4XGH1</accession>
<dbReference type="PANTHER" id="PTHR11205">
    <property type="entry name" value="RIBOSOMAL PROTEIN S7"/>
    <property type="match status" value="1"/>
</dbReference>
<proteinExistence type="inferred from homology"/>
<name>R4XGH1_TAPDE</name>
<dbReference type="Gene3D" id="1.10.455.10">
    <property type="entry name" value="Ribosomal protein S7 domain"/>
    <property type="match status" value="1"/>
</dbReference>
<comment type="similarity">
    <text evidence="1">Belongs to the universal ribosomal protein uS7 family.</text>
</comment>
<dbReference type="GO" id="GO:0005840">
    <property type="term" value="C:ribosome"/>
    <property type="evidence" value="ECO:0007669"/>
    <property type="project" value="UniProtKB-KW"/>
</dbReference>
<protein>
    <submittedName>
        <fullName evidence="6">37S ribosomal protein S7</fullName>
    </submittedName>
</protein>
<feature type="compositionally biased region" description="Polar residues" evidence="4">
    <location>
        <begin position="1"/>
        <end position="18"/>
    </location>
</feature>
<dbReference type="InterPro" id="IPR000235">
    <property type="entry name" value="Ribosomal_uS7"/>
</dbReference>